<reference evidence="2" key="3">
    <citation type="submission" date="2025-09" db="UniProtKB">
        <authorList>
            <consortium name="Ensembl"/>
        </authorList>
    </citation>
    <scope>IDENTIFICATION</scope>
</reference>
<feature type="domain" description="General transcription factor 3C polypeptide 1 winged-helix" evidence="1">
    <location>
        <begin position="6"/>
        <end position="72"/>
    </location>
</feature>
<keyword evidence="3" id="KW-1185">Reference proteome</keyword>
<organism evidence="2 3">
    <name type="scientific">Ciona savignyi</name>
    <name type="common">Pacific transparent sea squirt</name>
    <dbReference type="NCBI Taxonomy" id="51511"/>
    <lineage>
        <taxon>Eukaryota</taxon>
        <taxon>Metazoa</taxon>
        <taxon>Chordata</taxon>
        <taxon>Tunicata</taxon>
        <taxon>Ascidiacea</taxon>
        <taxon>Phlebobranchia</taxon>
        <taxon>Cionidae</taxon>
        <taxon>Ciona</taxon>
    </lineage>
</organism>
<dbReference type="GO" id="GO:0000127">
    <property type="term" value="C:transcription factor TFIIIC complex"/>
    <property type="evidence" value="ECO:0007669"/>
    <property type="project" value="InterPro"/>
</dbReference>
<proteinExistence type="predicted"/>
<dbReference type="eggNOG" id="KOG4560">
    <property type="taxonomic scope" value="Eukaryota"/>
</dbReference>
<dbReference type="OMA" id="QHEREDP"/>
<dbReference type="Proteomes" id="UP000007875">
    <property type="component" value="Unassembled WGS sequence"/>
</dbReference>
<accession>H2Y5T9</accession>
<dbReference type="PANTHER" id="PTHR15180">
    <property type="entry name" value="GENERAL TRANSCRIPTION FACTOR 3C POLYPEPTIDE 1"/>
    <property type="match status" value="1"/>
</dbReference>
<dbReference type="GO" id="GO:0042791">
    <property type="term" value="P:5S class rRNA transcription by RNA polymerase III"/>
    <property type="evidence" value="ECO:0007669"/>
    <property type="project" value="TreeGrafter"/>
</dbReference>
<name>H2Y5T9_CIOSA</name>
<evidence type="ECO:0000313" key="2">
    <source>
        <dbReference type="Ensembl" id="ENSCSAVP00000000687.1"/>
    </source>
</evidence>
<dbReference type="HOGENOM" id="CLU_1570097_0_0_1"/>
<dbReference type="Ensembl" id="ENSCSAVT00000000694.1">
    <property type="protein sequence ID" value="ENSCSAVP00000000687.1"/>
    <property type="gene ID" value="ENSCSAVG00000000383.1"/>
</dbReference>
<dbReference type="Pfam" id="PF23704">
    <property type="entry name" value="WHD_GTF3C1_N"/>
    <property type="match status" value="1"/>
</dbReference>
<dbReference type="InterPro" id="IPR044210">
    <property type="entry name" value="Tfc3-like"/>
</dbReference>
<dbReference type="InterPro" id="IPR056428">
    <property type="entry name" value="WH_GTF3C1"/>
</dbReference>
<dbReference type="STRING" id="51511.ENSCSAVP00000000687"/>
<dbReference type="InParanoid" id="H2Y5T9"/>
<evidence type="ECO:0000259" key="1">
    <source>
        <dbReference type="Pfam" id="PF23704"/>
    </source>
</evidence>
<reference evidence="2" key="2">
    <citation type="submission" date="2025-08" db="UniProtKB">
        <authorList>
            <consortium name="Ensembl"/>
        </authorList>
    </citation>
    <scope>IDENTIFICATION</scope>
</reference>
<dbReference type="GO" id="GO:0003677">
    <property type="term" value="F:DNA binding"/>
    <property type="evidence" value="ECO:0007669"/>
    <property type="project" value="InterPro"/>
</dbReference>
<protein>
    <recommendedName>
        <fullName evidence="1">General transcription factor 3C polypeptide 1 winged-helix domain-containing protein</fullName>
    </recommendedName>
</protein>
<reference evidence="3" key="1">
    <citation type="submission" date="2003-08" db="EMBL/GenBank/DDBJ databases">
        <authorList>
            <person name="Birren B."/>
            <person name="Nusbaum C."/>
            <person name="Abebe A."/>
            <person name="Abouelleil A."/>
            <person name="Adekoya E."/>
            <person name="Ait-zahra M."/>
            <person name="Allen N."/>
            <person name="Allen T."/>
            <person name="An P."/>
            <person name="Anderson M."/>
            <person name="Anderson S."/>
            <person name="Arachchi H."/>
            <person name="Armbruster J."/>
            <person name="Bachantsang P."/>
            <person name="Baldwin J."/>
            <person name="Barry A."/>
            <person name="Bayul T."/>
            <person name="Blitshsteyn B."/>
            <person name="Bloom T."/>
            <person name="Blye J."/>
            <person name="Boguslavskiy L."/>
            <person name="Borowsky M."/>
            <person name="Boukhgalter B."/>
            <person name="Brunache A."/>
            <person name="Butler J."/>
            <person name="Calixte N."/>
            <person name="Calvo S."/>
            <person name="Camarata J."/>
            <person name="Campo K."/>
            <person name="Chang J."/>
            <person name="Cheshatsang Y."/>
            <person name="Citroen M."/>
            <person name="Collymore A."/>
            <person name="Considine T."/>
            <person name="Cook A."/>
            <person name="Cooke P."/>
            <person name="Corum B."/>
            <person name="Cuomo C."/>
            <person name="David R."/>
            <person name="Dawoe T."/>
            <person name="Degray S."/>
            <person name="Dodge S."/>
            <person name="Dooley K."/>
            <person name="Dorje P."/>
            <person name="Dorjee K."/>
            <person name="Dorris L."/>
            <person name="Duffey N."/>
            <person name="Dupes A."/>
            <person name="Elkins T."/>
            <person name="Engels R."/>
            <person name="Erickson J."/>
            <person name="Farina A."/>
            <person name="Faro S."/>
            <person name="Ferreira P."/>
            <person name="Fischer H."/>
            <person name="Fitzgerald M."/>
            <person name="Foley K."/>
            <person name="Gage D."/>
            <person name="Galagan J."/>
            <person name="Gearin G."/>
            <person name="Gnerre S."/>
            <person name="Gnirke A."/>
            <person name="Goyette A."/>
            <person name="Graham J."/>
            <person name="Grandbois E."/>
            <person name="Gyaltsen K."/>
            <person name="Hafez N."/>
            <person name="Hagopian D."/>
            <person name="Hagos B."/>
            <person name="Hall J."/>
            <person name="Hatcher B."/>
            <person name="Heller A."/>
            <person name="Higgins H."/>
            <person name="Honan T."/>
            <person name="Horn A."/>
            <person name="Houde N."/>
            <person name="Hughes L."/>
            <person name="Hulme W."/>
            <person name="Husby E."/>
            <person name="Iliev I."/>
            <person name="Jaffe D."/>
            <person name="Jones C."/>
            <person name="Kamal M."/>
            <person name="Kamat A."/>
            <person name="Kamvysselis M."/>
            <person name="Karlsson E."/>
            <person name="Kells C."/>
            <person name="Kieu A."/>
            <person name="Kisner P."/>
            <person name="Kodira C."/>
            <person name="Kulbokas E."/>
            <person name="Labutti K."/>
            <person name="Lama D."/>
            <person name="Landers T."/>
            <person name="Leger J."/>
            <person name="Levine S."/>
            <person name="Lewis D."/>
            <person name="Lewis T."/>
            <person name="Lindblad-toh K."/>
            <person name="Liu X."/>
            <person name="Lokyitsang T."/>
            <person name="Lokyitsang Y."/>
            <person name="Lucien O."/>
            <person name="Lui A."/>
            <person name="Ma L.J."/>
            <person name="Mabbitt R."/>
            <person name="Macdonald J."/>
            <person name="Maclean C."/>
            <person name="Major J."/>
            <person name="Manning J."/>
            <person name="Marabella R."/>
            <person name="Maru K."/>
            <person name="Matthews C."/>
            <person name="Mauceli E."/>
            <person name="Mccarthy M."/>
            <person name="Mcdonough S."/>
            <person name="Mcghee T."/>
            <person name="Meldrim J."/>
            <person name="Meneus L."/>
            <person name="Mesirov J."/>
            <person name="Mihalev A."/>
            <person name="Mihova T."/>
            <person name="Mikkelsen T."/>
            <person name="Mlenga V."/>
            <person name="Moru K."/>
            <person name="Mozes J."/>
            <person name="Mulrain L."/>
            <person name="Munson G."/>
            <person name="Naylor J."/>
            <person name="Newes C."/>
            <person name="Nguyen C."/>
            <person name="Nguyen N."/>
            <person name="Nguyen T."/>
            <person name="Nicol R."/>
            <person name="Nielsen C."/>
            <person name="Nizzari M."/>
            <person name="Norbu C."/>
            <person name="Norbu N."/>
            <person name="O'donnell P."/>
            <person name="Okoawo O."/>
            <person name="O'leary S."/>
            <person name="Omotosho B."/>
            <person name="O'neill K."/>
            <person name="Osman S."/>
            <person name="Parker S."/>
            <person name="Perrin D."/>
            <person name="Phunkhang P."/>
            <person name="Piqani B."/>
            <person name="Purcell S."/>
            <person name="Rachupka T."/>
            <person name="Ramasamy U."/>
            <person name="Rameau R."/>
            <person name="Ray V."/>
            <person name="Raymond C."/>
            <person name="Retta R."/>
            <person name="Richardson S."/>
            <person name="Rise C."/>
            <person name="Rodriguez J."/>
            <person name="Rogers J."/>
            <person name="Rogov P."/>
            <person name="Rutman M."/>
            <person name="Schupbach R."/>
            <person name="Seaman C."/>
            <person name="Settipalli S."/>
            <person name="Sharpe T."/>
            <person name="Sheridan J."/>
            <person name="Sherpa N."/>
            <person name="Shi J."/>
            <person name="Smirnov S."/>
            <person name="Smith C."/>
            <person name="Sougnez C."/>
            <person name="Spencer B."/>
            <person name="Stalker J."/>
            <person name="Stange-thomann N."/>
            <person name="Stavropoulos S."/>
            <person name="Stetson K."/>
            <person name="Stone C."/>
            <person name="Stone S."/>
            <person name="Stubbs M."/>
            <person name="Talamas J."/>
            <person name="Tchuinga P."/>
            <person name="Tenzing P."/>
            <person name="Tesfaye S."/>
            <person name="Theodore J."/>
            <person name="Thoulutsang Y."/>
            <person name="Topham K."/>
            <person name="Towey S."/>
            <person name="Tsamla T."/>
            <person name="Tsomo N."/>
            <person name="Vallee D."/>
            <person name="Vassiliev H."/>
            <person name="Venkataraman V."/>
            <person name="Vinson J."/>
            <person name="Vo A."/>
            <person name="Wade C."/>
            <person name="Wang S."/>
            <person name="Wangchuk T."/>
            <person name="Wangdi T."/>
            <person name="Whittaker C."/>
            <person name="Wilkinson J."/>
            <person name="Wu Y."/>
            <person name="Wyman D."/>
            <person name="Yadav S."/>
            <person name="Yang S."/>
            <person name="Yang X."/>
            <person name="Yeager S."/>
            <person name="Yee E."/>
            <person name="Young G."/>
            <person name="Zainoun J."/>
            <person name="Zembeck L."/>
            <person name="Zimmer A."/>
            <person name="Zody M."/>
            <person name="Lander E."/>
        </authorList>
    </citation>
    <scope>NUCLEOTIDE SEQUENCE [LARGE SCALE GENOMIC DNA]</scope>
</reference>
<dbReference type="AlphaFoldDB" id="H2Y5T9"/>
<evidence type="ECO:0000313" key="3">
    <source>
        <dbReference type="Proteomes" id="UP000007875"/>
    </source>
</evidence>
<dbReference type="PANTHER" id="PTHR15180:SF1">
    <property type="entry name" value="GENERAL TRANSCRIPTION FACTOR 3C POLYPEPTIDE 1"/>
    <property type="match status" value="1"/>
</dbReference>
<dbReference type="GeneTree" id="ENSGT00390000008664"/>
<dbReference type="GO" id="GO:0006384">
    <property type="term" value="P:transcription initiation at RNA polymerase III promoter"/>
    <property type="evidence" value="ECO:0007669"/>
    <property type="project" value="InterPro"/>
</dbReference>
<sequence>MLAMDIFETCLNEISLEGLDGVTISTLWLRLIHREHKINVNLSDDLKNHLWEFLLEISEVEFYQLQHEREDPAIFDRFSGLDVQSGKRIAMAPDELDLHTEVYNVKPINRGNVKGSCCSYETRQDITWIIRDEKLSLTDVITRFGLKRFVIVASQWQRERALAPPGVMHR</sequence>